<sequence>EWKESLMAQAFTHEWDQVEYFKLALPHALKEPRVAGVKAGCIGCHAPLAFLAGDIPPKEASAGTRANEGVSCEICHNITGSTKKEPFNFSYIIQPGKTKMGPRADARPMGHKVKQSDFIKSAEFCATCHDEASPYGAWVKETYREWKAGPYAKEGVVCQDCHMYRAPGKAATMGPKRADIAHHVFHGSHSPTKLAGAIDLALYVNKKKASPGDRIKIRAELFNGKAGHKIPSGSAEERMLWLEVWAIDANGKSWHLPVKKKGFKGEEYTIADPNAYAYFAIGEIMELKDFKGLKRDGNVPAGARIFRRPFFDPKGRMTICQWYTAKNDLVDYRIGPRETKIENYEFQIPAGAKGPITIKANLFYAQIPSSVGEFFNLPQSEYEPILVNSAEIVIDVE</sequence>
<dbReference type="Pfam" id="PF22113">
    <property type="entry name" value="Mtrc-MtrF_II-IV_dom"/>
    <property type="match status" value="1"/>
</dbReference>
<dbReference type="InterPro" id="IPR054337">
    <property type="entry name" value="Mtrc-MtrF-like_dom_II/IV"/>
</dbReference>
<dbReference type="InterPro" id="IPR036280">
    <property type="entry name" value="Multihaem_cyt_sf"/>
</dbReference>
<accession>A0A7V5P0S8</accession>
<proteinExistence type="predicted"/>
<dbReference type="AlphaFoldDB" id="A0A7V5P0S8"/>
<reference evidence="2" key="1">
    <citation type="journal article" date="2020" name="mSystems">
        <title>Genome- and Community-Level Interaction Insights into Carbon Utilization and Element Cycling Functions of Hydrothermarchaeota in Hydrothermal Sediment.</title>
        <authorList>
            <person name="Zhou Z."/>
            <person name="Liu Y."/>
            <person name="Xu W."/>
            <person name="Pan J."/>
            <person name="Luo Z.H."/>
            <person name="Li M."/>
        </authorList>
    </citation>
    <scope>NUCLEOTIDE SEQUENCE [LARGE SCALE GENOMIC DNA]</scope>
    <source>
        <strain evidence="2">HyVt-533</strain>
    </source>
</reference>
<evidence type="ECO:0000313" key="2">
    <source>
        <dbReference type="EMBL" id="HHI97782.1"/>
    </source>
</evidence>
<protein>
    <recommendedName>
        <fullName evidence="1">Outer membrane cytochrome MtrC/MtrF-like domain-containing protein</fullName>
    </recommendedName>
</protein>
<organism evidence="2">
    <name type="scientific">Thermodesulfatator atlanticus</name>
    <dbReference type="NCBI Taxonomy" id="501497"/>
    <lineage>
        <taxon>Bacteria</taxon>
        <taxon>Pseudomonadati</taxon>
        <taxon>Thermodesulfobacteriota</taxon>
        <taxon>Thermodesulfobacteria</taxon>
        <taxon>Thermodesulfobacteriales</taxon>
        <taxon>Thermodesulfatatoraceae</taxon>
        <taxon>Thermodesulfatator</taxon>
    </lineage>
</organism>
<name>A0A7V5P0S8_9BACT</name>
<dbReference type="Gene3D" id="1.10.1130.10">
    <property type="entry name" value="Flavocytochrome C3, Chain A"/>
    <property type="match status" value="1"/>
</dbReference>
<evidence type="ECO:0000259" key="1">
    <source>
        <dbReference type="Pfam" id="PF22113"/>
    </source>
</evidence>
<gene>
    <name evidence="2" type="ORF">ENJ96_08005</name>
</gene>
<feature type="non-terminal residue" evidence="2">
    <location>
        <position position="1"/>
    </location>
</feature>
<feature type="domain" description="Outer membrane cytochrome MtrC/MtrF-like" evidence="1">
    <location>
        <begin position="39"/>
        <end position="168"/>
    </location>
</feature>
<comment type="caution">
    <text evidence="2">The sequence shown here is derived from an EMBL/GenBank/DDBJ whole genome shotgun (WGS) entry which is preliminary data.</text>
</comment>
<dbReference type="SUPFAM" id="SSF48695">
    <property type="entry name" value="Multiheme cytochromes"/>
    <property type="match status" value="1"/>
</dbReference>
<dbReference type="Proteomes" id="UP000886101">
    <property type="component" value="Unassembled WGS sequence"/>
</dbReference>
<dbReference type="EMBL" id="DROK01000236">
    <property type="protein sequence ID" value="HHI97782.1"/>
    <property type="molecule type" value="Genomic_DNA"/>
</dbReference>